<proteinExistence type="predicted"/>
<sequence>MGLYLMAMSQILCIFLFMGTITQGLPVQNEGVRCGTGESSVNCVEEGPSNDISSENVNNIFSSRMRRSVSISEMDTYSVEESGSGTDTSSGVESSSEEKSGSGYDRSGEDNGSGYDSSMPEEYVTENEFVSEDSVYKIRDQDENFNAEVEEEDFIL</sequence>
<feature type="chain" id="PRO_5042133080" evidence="2">
    <location>
        <begin position="25"/>
        <end position="156"/>
    </location>
</feature>
<organism evidence="3 4">
    <name type="scientific">Pelobates cultripes</name>
    <name type="common">Western spadefoot toad</name>
    <dbReference type="NCBI Taxonomy" id="61616"/>
    <lineage>
        <taxon>Eukaryota</taxon>
        <taxon>Metazoa</taxon>
        <taxon>Chordata</taxon>
        <taxon>Craniata</taxon>
        <taxon>Vertebrata</taxon>
        <taxon>Euteleostomi</taxon>
        <taxon>Amphibia</taxon>
        <taxon>Batrachia</taxon>
        <taxon>Anura</taxon>
        <taxon>Pelobatoidea</taxon>
        <taxon>Pelobatidae</taxon>
        <taxon>Pelobates</taxon>
    </lineage>
</organism>
<evidence type="ECO:0000313" key="4">
    <source>
        <dbReference type="Proteomes" id="UP001295444"/>
    </source>
</evidence>
<dbReference type="AlphaFoldDB" id="A0AAD1TET0"/>
<evidence type="ECO:0000256" key="1">
    <source>
        <dbReference type="SAM" id="MobiDB-lite"/>
    </source>
</evidence>
<feature type="signal peptide" evidence="2">
    <location>
        <begin position="1"/>
        <end position="24"/>
    </location>
</feature>
<accession>A0AAD1TET0</accession>
<name>A0AAD1TET0_PELCU</name>
<protein>
    <submittedName>
        <fullName evidence="3">Uncharacterized protein</fullName>
    </submittedName>
</protein>
<keyword evidence="4" id="KW-1185">Reference proteome</keyword>
<evidence type="ECO:0000313" key="3">
    <source>
        <dbReference type="EMBL" id="CAH2322023.1"/>
    </source>
</evidence>
<dbReference type="Proteomes" id="UP001295444">
    <property type="component" value="Chromosome 11"/>
</dbReference>
<dbReference type="EMBL" id="OW240922">
    <property type="protein sequence ID" value="CAH2322023.1"/>
    <property type="molecule type" value="Genomic_DNA"/>
</dbReference>
<feature type="compositionally biased region" description="Low complexity" evidence="1">
    <location>
        <begin position="79"/>
        <end position="94"/>
    </location>
</feature>
<reference evidence="3" key="1">
    <citation type="submission" date="2022-03" db="EMBL/GenBank/DDBJ databases">
        <authorList>
            <person name="Alioto T."/>
            <person name="Alioto T."/>
            <person name="Gomez Garrido J."/>
        </authorList>
    </citation>
    <scope>NUCLEOTIDE SEQUENCE</scope>
</reference>
<evidence type="ECO:0000256" key="2">
    <source>
        <dbReference type="SAM" id="SignalP"/>
    </source>
</evidence>
<keyword evidence="2" id="KW-0732">Signal</keyword>
<feature type="region of interest" description="Disordered" evidence="1">
    <location>
        <begin position="72"/>
        <end position="129"/>
    </location>
</feature>
<gene>
    <name evidence="3" type="ORF">PECUL_23A003975</name>
</gene>